<comment type="cofactor">
    <cofactor evidence="2">
        <name>Mg(2+)</name>
        <dbReference type="ChEBI" id="CHEBI:18420"/>
    </cofactor>
</comment>
<reference evidence="10 11" key="1">
    <citation type="submission" date="2019-01" db="EMBL/GenBank/DDBJ databases">
        <title>Geovibrio thiophilus DSM 11263, complete genome.</title>
        <authorList>
            <person name="Spring S."/>
            <person name="Bunk B."/>
            <person name="Sproer C."/>
        </authorList>
    </citation>
    <scope>NUCLEOTIDE SEQUENCE [LARGE SCALE GENOMIC DNA]</scope>
    <source>
        <strain evidence="10 11">DSM 11263</strain>
    </source>
</reference>
<evidence type="ECO:0000256" key="1">
    <source>
        <dbReference type="ARBA" id="ARBA00000847"/>
    </source>
</evidence>
<accession>A0A3R5XW75</accession>
<evidence type="ECO:0000256" key="3">
    <source>
        <dbReference type="ARBA" id="ARBA00007275"/>
    </source>
</evidence>
<name>A0A3R5XW75_9BACT</name>
<evidence type="ECO:0000256" key="7">
    <source>
        <dbReference type="ARBA" id="ARBA00032272"/>
    </source>
</evidence>
<comment type="catalytic activity">
    <reaction evidence="1">
        <text>GDP-alpha-D-mannose + H2O = alpha-D-mannose 1-phosphate + GMP + 2 H(+)</text>
        <dbReference type="Rhea" id="RHEA:27978"/>
        <dbReference type="ChEBI" id="CHEBI:15377"/>
        <dbReference type="ChEBI" id="CHEBI:15378"/>
        <dbReference type="ChEBI" id="CHEBI:57527"/>
        <dbReference type="ChEBI" id="CHEBI:58115"/>
        <dbReference type="ChEBI" id="CHEBI:58409"/>
    </reaction>
</comment>
<dbReference type="Proteomes" id="UP000287502">
    <property type="component" value="Chromosome"/>
</dbReference>
<evidence type="ECO:0000313" key="11">
    <source>
        <dbReference type="Proteomes" id="UP000287502"/>
    </source>
</evidence>
<dbReference type="OrthoDB" id="9806150at2"/>
<keyword evidence="5 8" id="KW-0378">Hydrolase</keyword>
<dbReference type="InterPro" id="IPR020476">
    <property type="entry name" value="Nudix_hydrolase"/>
</dbReference>
<proteinExistence type="inferred from homology"/>
<dbReference type="PROSITE" id="PS00893">
    <property type="entry name" value="NUDIX_BOX"/>
    <property type="match status" value="1"/>
</dbReference>
<keyword evidence="11" id="KW-1185">Reference proteome</keyword>
<gene>
    <name evidence="10" type="ORF">EP073_01665</name>
</gene>
<dbReference type="PRINTS" id="PR00502">
    <property type="entry name" value="NUDIXFAMILY"/>
</dbReference>
<dbReference type="EMBL" id="CP035108">
    <property type="protein sequence ID" value="QAR32149.1"/>
    <property type="molecule type" value="Genomic_DNA"/>
</dbReference>
<evidence type="ECO:0000256" key="8">
    <source>
        <dbReference type="RuleBase" id="RU003476"/>
    </source>
</evidence>
<comment type="similarity">
    <text evidence="3">Belongs to the Nudix hydrolase family. NudK subfamily.</text>
</comment>
<evidence type="ECO:0000256" key="6">
    <source>
        <dbReference type="ARBA" id="ARBA00032162"/>
    </source>
</evidence>
<evidence type="ECO:0000313" key="10">
    <source>
        <dbReference type="EMBL" id="QAR32149.1"/>
    </source>
</evidence>
<dbReference type="InterPro" id="IPR000086">
    <property type="entry name" value="NUDIX_hydrolase_dom"/>
</dbReference>
<dbReference type="PANTHER" id="PTHR11839">
    <property type="entry name" value="UDP/ADP-SUGAR PYROPHOSPHATASE"/>
    <property type="match status" value="1"/>
</dbReference>
<sequence length="179" mass="20113">MKSRWRFLRTEKKFADRVLSVEHRHYHFDGAGASMPFTVVNIKNWVITVPVTAEGKLVLVRQFRIGTDSVTYEFPGGAVDDGEITADAALRELAEETGYKSESARSLGLMHPNPAFMTNSCHCFLVENCTNGGVMHHDLFEETEPVEFTREELLAMVKRGEITHSITIAAVGLWLVDQE</sequence>
<dbReference type="GO" id="GO:0006753">
    <property type="term" value="P:nucleoside phosphate metabolic process"/>
    <property type="evidence" value="ECO:0007669"/>
    <property type="project" value="TreeGrafter"/>
</dbReference>
<dbReference type="PROSITE" id="PS51462">
    <property type="entry name" value="NUDIX"/>
    <property type="match status" value="1"/>
</dbReference>
<dbReference type="KEGG" id="gtl:EP073_01665"/>
<dbReference type="Pfam" id="PF00293">
    <property type="entry name" value="NUDIX"/>
    <property type="match status" value="1"/>
</dbReference>
<evidence type="ECO:0000256" key="5">
    <source>
        <dbReference type="ARBA" id="ARBA00022801"/>
    </source>
</evidence>
<dbReference type="InterPro" id="IPR020084">
    <property type="entry name" value="NUDIX_hydrolase_CS"/>
</dbReference>
<protein>
    <recommendedName>
        <fullName evidence="4">GDP-mannose pyrophosphatase</fullName>
    </recommendedName>
    <alternativeName>
        <fullName evidence="6">GDP-mannose hydrolase</fullName>
    </alternativeName>
    <alternativeName>
        <fullName evidence="7">GDPMK</fullName>
    </alternativeName>
</protein>
<dbReference type="InterPro" id="IPR015797">
    <property type="entry name" value="NUDIX_hydrolase-like_dom_sf"/>
</dbReference>
<dbReference type="GO" id="GO:0019693">
    <property type="term" value="P:ribose phosphate metabolic process"/>
    <property type="evidence" value="ECO:0007669"/>
    <property type="project" value="TreeGrafter"/>
</dbReference>
<dbReference type="Gene3D" id="3.90.79.10">
    <property type="entry name" value="Nucleoside Triphosphate Pyrophosphohydrolase"/>
    <property type="match status" value="1"/>
</dbReference>
<evidence type="ECO:0000256" key="4">
    <source>
        <dbReference type="ARBA" id="ARBA00016377"/>
    </source>
</evidence>
<evidence type="ECO:0000259" key="9">
    <source>
        <dbReference type="PROSITE" id="PS51462"/>
    </source>
</evidence>
<evidence type="ECO:0000256" key="2">
    <source>
        <dbReference type="ARBA" id="ARBA00001946"/>
    </source>
</evidence>
<organism evidence="10 11">
    <name type="scientific">Geovibrio thiophilus</name>
    <dbReference type="NCBI Taxonomy" id="139438"/>
    <lineage>
        <taxon>Bacteria</taxon>
        <taxon>Pseudomonadati</taxon>
        <taxon>Deferribacterota</taxon>
        <taxon>Deferribacteres</taxon>
        <taxon>Deferribacterales</taxon>
        <taxon>Geovibrionaceae</taxon>
        <taxon>Geovibrio</taxon>
    </lineage>
</organism>
<feature type="domain" description="Nudix hydrolase" evidence="9">
    <location>
        <begin position="42"/>
        <end position="170"/>
    </location>
</feature>
<dbReference type="CDD" id="cd03424">
    <property type="entry name" value="NUDIX_ADPRase_Nudt5_UGPPase_Nudt14"/>
    <property type="match status" value="1"/>
</dbReference>
<dbReference type="PANTHER" id="PTHR11839:SF18">
    <property type="entry name" value="NUDIX HYDROLASE DOMAIN-CONTAINING PROTEIN"/>
    <property type="match status" value="1"/>
</dbReference>
<dbReference type="AlphaFoldDB" id="A0A3R5XW75"/>
<dbReference type="RefSeq" id="WP_128465436.1">
    <property type="nucleotide sequence ID" value="NZ_CP035108.1"/>
</dbReference>
<dbReference type="GO" id="GO:0016462">
    <property type="term" value="F:pyrophosphatase activity"/>
    <property type="evidence" value="ECO:0007669"/>
    <property type="project" value="UniProtKB-ARBA"/>
</dbReference>
<dbReference type="GO" id="GO:0005829">
    <property type="term" value="C:cytosol"/>
    <property type="evidence" value="ECO:0007669"/>
    <property type="project" value="TreeGrafter"/>
</dbReference>
<dbReference type="SUPFAM" id="SSF55811">
    <property type="entry name" value="Nudix"/>
    <property type="match status" value="1"/>
</dbReference>